<dbReference type="AlphaFoldDB" id="A0A3M9MRP7"/>
<evidence type="ECO:0000256" key="9">
    <source>
        <dbReference type="ARBA" id="ARBA00023065"/>
    </source>
</evidence>
<evidence type="ECO:0000313" key="13">
    <source>
        <dbReference type="Proteomes" id="UP000271010"/>
    </source>
</evidence>
<evidence type="ECO:0000313" key="12">
    <source>
        <dbReference type="EMBL" id="RNI28186.1"/>
    </source>
</evidence>
<keyword evidence="2 11" id="KW-1003">Cell membrane</keyword>
<dbReference type="GO" id="GO:0005524">
    <property type="term" value="F:ATP binding"/>
    <property type="evidence" value="ECO:0007669"/>
    <property type="project" value="UniProtKB-UniRule"/>
</dbReference>
<evidence type="ECO:0000256" key="1">
    <source>
        <dbReference type="ARBA" id="ARBA00022448"/>
    </source>
</evidence>
<proteinExistence type="inferred from homology"/>
<evidence type="ECO:0000256" key="6">
    <source>
        <dbReference type="ARBA" id="ARBA00022840"/>
    </source>
</evidence>
<dbReference type="PANTHER" id="PTHR30042">
    <property type="entry name" value="POTASSIUM-TRANSPORTING ATPASE C CHAIN"/>
    <property type="match status" value="1"/>
</dbReference>
<evidence type="ECO:0000256" key="4">
    <source>
        <dbReference type="ARBA" id="ARBA00022692"/>
    </source>
</evidence>
<keyword evidence="10 11" id="KW-0472">Membrane</keyword>
<dbReference type="InterPro" id="IPR003820">
    <property type="entry name" value="KdpC"/>
</dbReference>
<dbReference type="NCBIfam" id="NF010606">
    <property type="entry name" value="PRK14002.1"/>
    <property type="match status" value="1"/>
</dbReference>
<keyword evidence="3 11" id="KW-0633">Potassium transport</keyword>
<dbReference type="GO" id="GO:0005886">
    <property type="term" value="C:plasma membrane"/>
    <property type="evidence" value="ECO:0007669"/>
    <property type="project" value="UniProtKB-SubCell"/>
</dbReference>
<keyword evidence="6 11" id="KW-0067">ATP-binding</keyword>
<comment type="caution">
    <text evidence="12">The sequence shown here is derived from an EMBL/GenBank/DDBJ whole genome shotgun (WGS) entry which is preliminary data.</text>
</comment>
<dbReference type="HAMAP" id="MF_00276">
    <property type="entry name" value="KdpC"/>
    <property type="match status" value="1"/>
</dbReference>
<keyword evidence="5 11" id="KW-0547">Nucleotide-binding</keyword>
<dbReference type="Proteomes" id="UP000271010">
    <property type="component" value="Unassembled WGS sequence"/>
</dbReference>
<evidence type="ECO:0000256" key="2">
    <source>
        <dbReference type="ARBA" id="ARBA00022475"/>
    </source>
</evidence>
<evidence type="ECO:0000256" key="8">
    <source>
        <dbReference type="ARBA" id="ARBA00022989"/>
    </source>
</evidence>
<reference evidence="12 13" key="1">
    <citation type="submission" date="2018-11" db="EMBL/GenBank/DDBJ databases">
        <title>Rufibacter latericius sp. nov., isolated from water in Baiyang Lake.</title>
        <authorList>
            <person name="Yang Y."/>
        </authorList>
    </citation>
    <scope>NUCLEOTIDE SEQUENCE [LARGE SCALE GENOMIC DNA]</scope>
    <source>
        <strain evidence="12 13">MCC P1</strain>
    </source>
</reference>
<accession>A0A3M9MRP7</accession>
<keyword evidence="1 11" id="KW-0813">Transport</keyword>
<organism evidence="12 13">
    <name type="scientific">Rufibacter immobilis</name>
    <dbReference type="NCBI Taxonomy" id="1348778"/>
    <lineage>
        <taxon>Bacteria</taxon>
        <taxon>Pseudomonadati</taxon>
        <taxon>Bacteroidota</taxon>
        <taxon>Cytophagia</taxon>
        <taxon>Cytophagales</taxon>
        <taxon>Hymenobacteraceae</taxon>
        <taxon>Rufibacter</taxon>
    </lineage>
</organism>
<comment type="subcellular location">
    <subcellularLocation>
        <location evidence="11">Cell membrane</location>
        <topology evidence="11">Single-pass membrane protein</topology>
    </subcellularLocation>
</comment>
<evidence type="ECO:0000256" key="7">
    <source>
        <dbReference type="ARBA" id="ARBA00022958"/>
    </source>
</evidence>
<evidence type="ECO:0000256" key="3">
    <source>
        <dbReference type="ARBA" id="ARBA00022538"/>
    </source>
</evidence>
<keyword evidence="8 11" id="KW-1133">Transmembrane helix</keyword>
<evidence type="ECO:0000256" key="11">
    <source>
        <dbReference type="HAMAP-Rule" id="MF_00276"/>
    </source>
</evidence>
<dbReference type="NCBIfam" id="NF001454">
    <property type="entry name" value="PRK00315.1"/>
    <property type="match status" value="1"/>
</dbReference>
<keyword evidence="4 11" id="KW-0812">Transmembrane</keyword>
<dbReference type="NCBIfam" id="TIGR00681">
    <property type="entry name" value="kdpC"/>
    <property type="match status" value="1"/>
</dbReference>
<dbReference type="PANTHER" id="PTHR30042:SF2">
    <property type="entry name" value="POTASSIUM-TRANSPORTING ATPASE KDPC SUBUNIT"/>
    <property type="match status" value="1"/>
</dbReference>
<comment type="function">
    <text evidence="11">Part of the high-affinity ATP-driven potassium transport (or Kdp) system, which catalyzes the hydrolysis of ATP coupled with the electrogenic transport of potassium into the cytoplasm. This subunit acts as a catalytic chaperone that increases the ATP-binding affinity of the ATP-hydrolyzing subunit KdpB by the formation of a transient KdpB/KdpC/ATP ternary complex.</text>
</comment>
<sequence>MKTYLIASIKMTLVLLVLLSGVYPALVAGIGKLSPGGGGGETVSRNGKVVGFANVGQAFTQDGYFQGRPSAVDYNAAGSAGSNKGPSNPDYLATVQAPIDTFLAHNPGVTRDQIPAELVTASGSGLDPHLSPQAAYLQVARVAQARNLPEQKVQALVQQHVEAPFLGILGPEKVNVLQLNLALDAVK</sequence>
<dbReference type="RefSeq" id="WP_123134654.1">
    <property type="nucleotide sequence ID" value="NZ_RJJE01000017.1"/>
</dbReference>
<evidence type="ECO:0000256" key="5">
    <source>
        <dbReference type="ARBA" id="ARBA00022741"/>
    </source>
</evidence>
<keyword evidence="9 11" id="KW-0406">Ion transport</keyword>
<protein>
    <recommendedName>
        <fullName evidence="11">Potassium-transporting ATPase KdpC subunit</fullName>
    </recommendedName>
    <alternativeName>
        <fullName evidence="11">ATP phosphohydrolase [potassium-transporting] C chain</fullName>
    </alternativeName>
    <alternativeName>
        <fullName evidence="11">Potassium-binding and translocating subunit C</fullName>
    </alternativeName>
    <alternativeName>
        <fullName evidence="11">Potassium-translocating ATPase C chain</fullName>
    </alternativeName>
</protein>
<dbReference type="Pfam" id="PF02669">
    <property type="entry name" value="KdpC"/>
    <property type="match status" value="1"/>
</dbReference>
<comment type="similarity">
    <text evidence="11">Belongs to the KdpC family.</text>
</comment>
<keyword evidence="7 11" id="KW-0630">Potassium</keyword>
<dbReference type="GO" id="GO:0008556">
    <property type="term" value="F:P-type potassium transmembrane transporter activity"/>
    <property type="evidence" value="ECO:0007669"/>
    <property type="project" value="InterPro"/>
</dbReference>
<dbReference type="EMBL" id="RJJE01000017">
    <property type="protein sequence ID" value="RNI28186.1"/>
    <property type="molecule type" value="Genomic_DNA"/>
</dbReference>
<comment type="subunit">
    <text evidence="11">The system is composed of three essential subunits: KdpA, KdpB and KdpC.</text>
</comment>
<evidence type="ECO:0000256" key="10">
    <source>
        <dbReference type="ARBA" id="ARBA00023136"/>
    </source>
</evidence>
<name>A0A3M9MRP7_9BACT</name>
<dbReference type="PIRSF" id="PIRSF001296">
    <property type="entry name" value="K_ATPase_KdpC"/>
    <property type="match status" value="1"/>
</dbReference>
<dbReference type="OrthoDB" id="9809491at2"/>
<keyword evidence="13" id="KW-1185">Reference proteome</keyword>
<gene>
    <name evidence="11" type="primary">kdpC</name>
    <name evidence="12" type="ORF">EFA69_19135</name>
</gene>